<proteinExistence type="predicted"/>
<dbReference type="InterPro" id="IPR044210">
    <property type="entry name" value="Tfc3-like"/>
</dbReference>
<dbReference type="GO" id="GO:0006384">
    <property type="term" value="P:transcription initiation at RNA polymerase III promoter"/>
    <property type="evidence" value="ECO:0007669"/>
    <property type="project" value="InterPro"/>
</dbReference>
<dbReference type="Proteomes" id="UP000182334">
    <property type="component" value="Chromosome IV"/>
</dbReference>
<keyword evidence="2" id="KW-0597">Phosphoprotein</keyword>
<dbReference type="Pfam" id="PF21552">
    <property type="entry name" value="WHD_TFC3"/>
    <property type="match status" value="1"/>
</dbReference>
<evidence type="ECO:0000256" key="3">
    <source>
        <dbReference type="ARBA" id="ARBA00023125"/>
    </source>
</evidence>
<evidence type="ECO:0000256" key="6">
    <source>
        <dbReference type="SAM" id="MobiDB-lite"/>
    </source>
</evidence>
<evidence type="ECO:0000259" key="8">
    <source>
        <dbReference type="Pfam" id="PF20222"/>
    </source>
</evidence>
<dbReference type="STRING" id="45354.A0A1L0GA25"/>
<name>A0A1L0GA25_9ASCO</name>
<feature type="domain" description="B-block binding subunit of TFIIIC" evidence="7">
    <location>
        <begin position="118"/>
        <end position="185"/>
    </location>
</feature>
<feature type="domain" description="Transcription factor tau subunit sfc3/Tfc3 C-terminal" evidence="8">
    <location>
        <begin position="774"/>
        <end position="1161"/>
    </location>
</feature>
<dbReference type="PANTHER" id="PTHR15180:SF1">
    <property type="entry name" value="GENERAL TRANSCRIPTION FACTOR 3C POLYPEPTIDE 1"/>
    <property type="match status" value="1"/>
</dbReference>
<dbReference type="EMBL" id="LT635759">
    <property type="protein sequence ID" value="SGZ53285.1"/>
    <property type="molecule type" value="Genomic_DNA"/>
</dbReference>
<sequence>MSFTCTPVQLAAHVIAKLAVSDSMSLTQLWVVAQEKTNGPLDTMQKNIVWRSTITSSDKLFTVKIEETSLDISGGVPLGDVLLHGSELAILLIPTEECRVRYLTGTENYQTMMANLGELPFQLLVVIARHGSEGILNPDLARESGQDARSLRLRLQKLEGAGLINCASVYQNKTHTTHSVHVKFARECVVGRDSSEAEEDLNLLRDVGKLKKRIMEALKEAPNQLRGFSDLCKELKLDDSRLASKFFRSVCLKLHRAGYVEKLHVELPETKQRVYAIKFVKDVPKDTDELHEYIDMNDLDKDEFDPIDEEKLQHNDEMPVINRVFPIFHQIYRQAYSKGSKGITSGEVVKNLLGISEYKPYTRIFEVLPAYISNTKNLKAAKKYVEPYDQYTLTKLYDNEGKLKFYRYFATEFCQEDKPAPKPYSSKVTASQKTIVQLNSKLHSSLGKTSNLSLIEKKRKLVQVSMETNKRQRAQRAESEELVELALDELPKRRRTKTPKSYATDDYMQLDEPESEEDYKPAVIPEVEAESEEESTANIISSTDLPTFVPVKEPKKRKVQAPQTNKAESSVKSMTRRQTLLDIIREEGGATFSSSSLCRKLDERMNNTTATDLKTLARDVMHLTKNNTLELQKVNVDTGNQVVERKLLVLVNAEERPSKDRIKDLISSFAEINSKKDMRIFPRRVIQSDMKLYIETPNEKKVSSVTRKRRGKNRLQTLGDDLEREQSVKEEPSDDLASSEPGDIWSNLKKSRRTRKITNNQTNEVSTSVAKRPRRNIRLDKSDATVLYRAVVISKAFSRDAIDFDEIATFINDFDGKILKQKWGTLRRSFGGAGAVAKGVETFQNMVMQGIEDELIEERHLRDKNLSFFLDYWKAFDATTEFMVPDEMPLYSSYEQNLTVYDFSKSVVDTQTGGHWEKIEDISMRQKETVLSHSIFEYEPLETPVAKPLDEIRSVLKAMFLAKTEDAALSKLILEKYGEPLVREACNALLRDREISYVSVNSDNKFLVGDKFKNTLILKVLTPKFFHQASAFKASLCSISKVNKGLIISQGIMPGQIASLLELVSANSVQLIRIDRAFRFENYESRLIDKEQIACDIVVKCNYEVVDKIQVASKPVPYHGPCQPIWIQLDCLVNKQLWTKIVTTLLYYVVFKPGIADMQLYNKVQPVLSLRDYYDSMKWLIESQCIVKLETSGYLATDRWQYIFGY</sequence>
<feature type="region of interest" description="Disordered" evidence="6">
    <location>
        <begin position="699"/>
        <end position="771"/>
    </location>
</feature>
<evidence type="ECO:0000259" key="9">
    <source>
        <dbReference type="Pfam" id="PF21552"/>
    </source>
</evidence>
<dbReference type="GO" id="GO:0000127">
    <property type="term" value="C:transcription factor TFIIIC complex"/>
    <property type="evidence" value="ECO:0007669"/>
    <property type="project" value="InterPro"/>
</dbReference>
<gene>
    <name evidence="10" type="ORF">SAMEA4029010_CIC11G00000001643</name>
</gene>
<dbReference type="CDD" id="cd16169">
    <property type="entry name" value="Tau138_eWH"/>
    <property type="match status" value="1"/>
</dbReference>
<keyword evidence="5" id="KW-0539">Nucleus</keyword>
<feature type="compositionally biased region" description="Polar residues" evidence="6">
    <location>
        <begin position="757"/>
        <end position="769"/>
    </location>
</feature>
<dbReference type="GO" id="GO:0005634">
    <property type="term" value="C:nucleus"/>
    <property type="evidence" value="ECO:0007669"/>
    <property type="project" value="UniProtKB-SubCell"/>
</dbReference>
<evidence type="ECO:0000256" key="4">
    <source>
        <dbReference type="ARBA" id="ARBA00023163"/>
    </source>
</evidence>
<evidence type="ECO:0000313" key="10">
    <source>
        <dbReference type="EMBL" id="SGZ53285.1"/>
    </source>
</evidence>
<keyword evidence="11" id="KW-1185">Reference proteome</keyword>
<dbReference type="InterPro" id="IPR035625">
    <property type="entry name" value="Tfc3-like_eWH"/>
</dbReference>
<evidence type="ECO:0000256" key="5">
    <source>
        <dbReference type="ARBA" id="ARBA00023242"/>
    </source>
</evidence>
<keyword evidence="4" id="KW-0804">Transcription</keyword>
<organism evidence="10 11">
    <name type="scientific">Sungouiella intermedia</name>
    <dbReference type="NCBI Taxonomy" id="45354"/>
    <lineage>
        <taxon>Eukaryota</taxon>
        <taxon>Fungi</taxon>
        <taxon>Dikarya</taxon>
        <taxon>Ascomycota</taxon>
        <taxon>Saccharomycotina</taxon>
        <taxon>Pichiomycetes</taxon>
        <taxon>Metschnikowiaceae</taxon>
        <taxon>Sungouiella</taxon>
    </lineage>
</organism>
<evidence type="ECO:0000313" key="11">
    <source>
        <dbReference type="Proteomes" id="UP000182334"/>
    </source>
</evidence>
<dbReference type="PANTHER" id="PTHR15180">
    <property type="entry name" value="GENERAL TRANSCRIPTION FACTOR 3C POLYPEPTIDE 1"/>
    <property type="match status" value="1"/>
</dbReference>
<dbReference type="InterPro" id="IPR049543">
    <property type="entry name" value="WHD_TFC3"/>
</dbReference>
<evidence type="ECO:0000259" key="7">
    <source>
        <dbReference type="Pfam" id="PF04182"/>
    </source>
</evidence>
<dbReference type="Pfam" id="PF04182">
    <property type="entry name" value="B-block_TFIIIC"/>
    <property type="match status" value="1"/>
</dbReference>
<dbReference type="AlphaFoldDB" id="A0A1L0GA25"/>
<dbReference type="GO" id="GO:0042791">
    <property type="term" value="P:5S class rRNA transcription by RNA polymerase III"/>
    <property type="evidence" value="ECO:0007669"/>
    <property type="project" value="TreeGrafter"/>
</dbReference>
<protein>
    <submittedName>
        <fullName evidence="10">CIC11C00000001643</fullName>
    </submittedName>
</protein>
<dbReference type="Pfam" id="PF20222">
    <property type="entry name" value="DUF6581"/>
    <property type="match status" value="1"/>
</dbReference>
<feature type="compositionally biased region" description="Polar residues" evidence="6">
    <location>
        <begin position="561"/>
        <end position="574"/>
    </location>
</feature>
<comment type="subcellular location">
    <subcellularLocation>
        <location evidence="1">Nucleus</location>
    </subcellularLocation>
</comment>
<accession>A0A1L0GA25</accession>
<dbReference type="OrthoDB" id="68020at2759"/>
<keyword evidence="3" id="KW-0238">DNA-binding</keyword>
<evidence type="ECO:0000256" key="1">
    <source>
        <dbReference type="ARBA" id="ARBA00004123"/>
    </source>
</evidence>
<dbReference type="GO" id="GO:0003677">
    <property type="term" value="F:DNA binding"/>
    <property type="evidence" value="ECO:0007669"/>
    <property type="project" value="UniProtKB-KW"/>
</dbReference>
<dbReference type="InterPro" id="IPR007309">
    <property type="entry name" value="TFIIIC_Bblock-bd"/>
</dbReference>
<feature type="region of interest" description="Disordered" evidence="6">
    <location>
        <begin position="554"/>
        <end position="574"/>
    </location>
</feature>
<dbReference type="InterPro" id="IPR046488">
    <property type="entry name" value="Sfc3/Tfc3_C"/>
</dbReference>
<evidence type="ECO:0000256" key="2">
    <source>
        <dbReference type="ARBA" id="ARBA00022553"/>
    </source>
</evidence>
<feature type="domain" description="Transcription factor tau 138 kDa subunit extended winged helix" evidence="9">
    <location>
        <begin position="570"/>
        <end position="642"/>
    </location>
</feature>
<reference evidence="10 11" key="1">
    <citation type="submission" date="2016-10" db="EMBL/GenBank/DDBJ databases">
        <authorList>
            <person name="de Groot N.N."/>
        </authorList>
    </citation>
    <scope>NUCLEOTIDE SEQUENCE [LARGE SCALE GENOMIC DNA]</scope>
    <source>
        <strain evidence="10 11">CBS 141442</strain>
    </source>
</reference>